<dbReference type="AlphaFoldDB" id="A0AAE1S443"/>
<protein>
    <submittedName>
        <fullName evidence="1">Uncharacterized protein</fullName>
    </submittedName>
</protein>
<name>A0AAE1S443_9SOLA</name>
<comment type="caution">
    <text evidence="1">The sequence shown here is derived from an EMBL/GenBank/DDBJ whole genome shotgun (WGS) entry which is preliminary data.</text>
</comment>
<dbReference type="EMBL" id="JAVYJV010000009">
    <property type="protein sequence ID" value="KAK4363148.1"/>
    <property type="molecule type" value="Genomic_DNA"/>
</dbReference>
<evidence type="ECO:0000313" key="1">
    <source>
        <dbReference type="EMBL" id="KAK4363148.1"/>
    </source>
</evidence>
<organism evidence="1 2">
    <name type="scientific">Anisodus tanguticus</name>
    <dbReference type="NCBI Taxonomy" id="243964"/>
    <lineage>
        <taxon>Eukaryota</taxon>
        <taxon>Viridiplantae</taxon>
        <taxon>Streptophyta</taxon>
        <taxon>Embryophyta</taxon>
        <taxon>Tracheophyta</taxon>
        <taxon>Spermatophyta</taxon>
        <taxon>Magnoliopsida</taxon>
        <taxon>eudicotyledons</taxon>
        <taxon>Gunneridae</taxon>
        <taxon>Pentapetalae</taxon>
        <taxon>asterids</taxon>
        <taxon>lamiids</taxon>
        <taxon>Solanales</taxon>
        <taxon>Solanaceae</taxon>
        <taxon>Solanoideae</taxon>
        <taxon>Hyoscyameae</taxon>
        <taxon>Anisodus</taxon>
    </lineage>
</organism>
<gene>
    <name evidence="1" type="ORF">RND71_018389</name>
</gene>
<reference evidence="1" key="1">
    <citation type="submission" date="2023-12" db="EMBL/GenBank/DDBJ databases">
        <title>Genome assembly of Anisodus tanguticus.</title>
        <authorList>
            <person name="Wang Y.-J."/>
        </authorList>
    </citation>
    <scope>NUCLEOTIDE SEQUENCE</scope>
    <source>
        <strain evidence="1">KB-2021</strain>
        <tissue evidence="1">Leaf</tissue>
    </source>
</reference>
<accession>A0AAE1S443</accession>
<keyword evidence="2" id="KW-1185">Reference proteome</keyword>
<evidence type="ECO:0000313" key="2">
    <source>
        <dbReference type="Proteomes" id="UP001291623"/>
    </source>
</evidence>
<sequence length="140" mass="15567">MEECLFLSTVLLHRLDIVKFLTLQMRLVYTKFIDTWKQGGDVVAVIEEIKEAEPEIDNKNLDMKDVEIESEQAVKVEVVGQSSAISESITSSEQIPISDGDTDNMTLGCSEATKQFIKELEREFSSGSYAGVKASKEING</sequence>
<dbReference type="Proteomes" id="UP001291623">
    <property type="component" value="Unassembled WGS sequence"/>
</dbReference>
<proteinExistence type="predicted"/>